<organism evidence="1">
    <name type="scientific">Spongospora subterranea</name>
    <dbReference type="NCBI Taxonomy" id="70186"/>
    <lineage>
        <taxon>Eukaryota</taxon>
        <taxon>Sar</taxon>
        <taxon>Rhizaria</taxon>
        <taxon>Endomyxa</taxon>
        <taxon>Phytomyxea</taxon>
        <taxon>Plasmodiophorida</taxon>
        <taxon>Plasmodiophoridae</taxon>
        <taxon>Spongospora</taxon>
    </lineage>
</organism>
<sequence>MQTMLQHQQETSWPKRPSPMLISETQIMTQQEIVYIVYINHLIEKLYEKDPPFASTFVELDKTDHSKQELEGWLMCRLVGMMSSYELLGYCSYKLHDHDYILASA</sequence>
<dbReference type="AlphaFoldDB" id="A0A0H5QNB7"/>
<dbReference type="EMBL" id="HACM01002619">
    <property type="protein sequence ID" value="CRZ03061.1"/>
    <property type="molecule type" value="Transcribed_RNA"/>
</dbReference>
<reference evidence="1" key="1">
    <citation type="submission" date="2015-04" db="EMBL/GenBank/DDBJ databases">
        <title>The genome sequence of the plant pathogenic Rhizarian Plasmodiophora brassicae reveals insights in its biotrophic life cycle and the origin of chitin synthesis.</title>
        <authorList>
            <person name="Schwelm A."/>
            <person name="Fogelqvist J."/>
            <person name="Knaust A."/>
            <person name="Julke S."/>
            <person name="Lilja T."/>
            <person name="Dhandapani V."/>
            <person name="Bonilla-Rosso G."/>
            <person name="Karlsson M."/>
            <person name="Shevchenko A."/>
            <person name="Choi S.R."/>
            <person name="Kim H.G."/>
            <person name="Park J.Y."/>
            <person name="Lim Y.P."/>
            <person name="Ludwig-Muller J."/>
            <person name="Dixelius C."/>
        </authorList>
    </citation>
    <scope>NUCLEOTIDE SEQUENCE</scope>
    <source>
        <tissue evidence="1">Potato root galls</tissue>
    </source>
</reference>
<dbReference type="EMBL" id="HACM01002620">
    <property type="protein sequence ID" value="CRZ03062.1"/>
    <property type="molecule type" value="Transcribed_RNA"/>
</dbReference>
<name>A0A0H5QNB7_9EUKA</name>
<protein>
    <submittedName>
        <fullName evidence="1">Uncharacterized protein</fullName>
    </submittedName>
</protein>
<proteinExistence type="predicted"/>
<evidence type="ECO:0000313" key="1">
    <source>
        <dbReference type="EMBL" id="CRZ03062.1"/>
    </source>
</evidence>
<accession>A0A0H5QNB7</accession>